<protein>
    <submittedName>
        <fullName evidence="2">Uncharacterized protein</fullName>
    </submittedName>
</protein>
<keyword evidence="1" id="KW-0472">Membrane</keyword>
<feature type="transmembrane region" description="Helical" evidence="1">
    <location>
        <begin position="64"/>
        <end position="85"/>
    </location>
</feature>
<keyword evidence="1" id="KW-1133">Transmembrane helix</keyword>
<comment type="caution">
    <text evidence="2">The sequence shown here is derived from an EMBL/GenBank/DDBJ whole genome shotgun (WGS) entry which is preliminary data.</text>
</comment>
<dbReference type="RefSeq" id="WP_189171327.1">
    <property type="nucleotide sequence ID" value="NZ_BMQB01000008.1"/>
</dbReference>
<dbReference type="Proteomes" id="UP000649739">
    <property type="component" value="Unassembled WGS sequence"/>
</dbReference>
<sequence length="106" mass="10332">MTALPLTARPYAVAVAVAAAIPAYAWTLGSAAATGWEHLPLVALTAPGALLPLPAALDGGAAGVWVRAAVGAAAVLGVLFGAAGLRRARRAGRAADAGVDRLRAAA</sequence>
<organism evidence="2 3">
    <name type="scientific">Pilimelia anulata</name>
    <dbReference type="NCBI Taxonomy" id="53371"/>
    <lineage>
        <taxon>Bacteria</taxon>
        <taxon>Bacillati</taxon>
        <taxon>Actinomycetota</taxon>
        <taxon>Actinomycetes</taxon>
        <taxon>Micromonosporales</taxon>
        <taxon>Micromonosporaceae</taxon>
        <taxon>Pilimelia</taxon>
    </lineage>
</organism>
<gene>
    <name evidence="2" type="ORF">GCM10010123_35800</name>
</gene>
<dbReference type="EMBL" id="BMQB01000008">
    <property type="protein sequence ID" value="GGK02686.1"/>
    <property type="molecule type" value="Genomic_DNA"/>
</dbReference>
<keyword evidence="3" id="KW-1185">Reference proteome</keyword>
<proteinExistence type="predicted"/>
<keyword evidence="1" id="KW-0812">Transmembrane</keyword>
<name>A0A8J3B885_9ACTN</name>
<evidence type="ECO:0000313" key="3">
    <source>
        <dbReference type="Proteomes" id="UP000649739"/>
    </source>
</evidence>
<reference evidence="2" key="2">
    <citation type="submission" date="2020-09" db="EMBL/GenBank/DDBJ databases">
        <authorList>
            <person name="Sun Q."/>
            <person name="Ohkuma M."/>
        </authorList>
    </citation>
    <scope>NUCLEOTIDE SEQUENCE</scope>
    <source>
        <strain evidence="2">JCM 3090</strain>
    </source>
</reference>
<evidence type="ECO:0000256" key="1">
    <source>
        <dbReference type="SAM" id="Phobius"/>
    </source>
</evidence>
<reference evidence="2" key="1">
    <citation type="journal article" date="2014" name="Int. J. Syst. Evol. Microbiol.">
        <title>Complete genome sequence of Corynebacterium casei LMG S-19264T (=DSM 44701T), isolated from a smear-ripened cheese.</title>
        <authorList>
            <consortium name="US DOE Joint Genome Institute (JGI-PGF)"/>
            <person name="Walter F."/>
            <person name="Albersmeier A."/>
            <person name="Kalinowski J."/>
            <person name="Ruckert C."/>
        </authorList>
    </citation>
    <scope>NUCLEOTIDE SEQUENCE</scope>
    <source>
        <strain evidence="2">JCM 3090</strain>
    </source>
</reference>
<accession>A0A8J3B885</accession>
<evidence type="ECO:0000313" key="2">
    <source>
        <dbReference type="EMBL" id="GGK02686.1"/>
    </source>
</evidence>
<dbReference type="AlphaFoldDB" id="A0A8J3B885"/>